<evidence type="ECO:0000313" key="1">
    <source>
        <dbReference type="EMBL" id="RMZ98590.1"/>
    </source>
</evidence>
<organism evidence="1 2">
    <name type="scientific">Brachionus plicatilis</name>
    <name type="common">Marine rotifer</name>
    <name type="synonym">Brachionus muelleri</name>
    <dbReference type="NCBI Taxonomy" id="10195"/>
    <lineage>
        <taxon>Eukaryota</taxon>
        <taxon>Metazoa</taxon>
        <taxon>Spiralia</taxon>
        <taxon>Gnathifera</taxon>
        <taxon>Rotifera</taxon>
        <taxon>Eurotatoria</taxon>
        <taxon>Monogononta</taxon>
        <taxon>Pseudotrocha</taxon>
        <taxon>Ploima</taxon>
        <taxon>Brachionidae</taxon>
        <taxon>Brachionus</taxon>
    </lineage>
</organism>
<name>A0A3M7PIQ1_BRAPC</name>
<reference evidence="1 2" key="1">
    <citation type="journal article" date="2018" name="Sci. Rep.">
        <title>Genomic signatures of local adaptation to the degree of environmental predictability in rotifers.</title>
        <authorList>
            <person name="Franch-Gras L."/>
            <person name="Hahn C."/>
            <person name="Garcia-Roger E.M."/>
            <person name="Carmona M.J."/>
            <person name="Serra M."/>
            <person name="Gomez A."/>
        </authorList>
    </citation>
    <scope>NUCLEOTIDE SEQUENCE [LARGE SCALE GENOMIC DNA]</scope>
    <source>
        <strain evidence="1">HYR1</strain>
    </source>
</reference>
<dbReference type="Proteomes" id="UP000276133">
    <property type="component" value="Unassembled WGS sequence"/>
</dbReference>
<accession>A0A3M7PIQ1</accession>
<evidence type="ECO:0000313" key="2">
    <source>
        <dbReference type="Proteomes" id="UP000276133"/>
    </source>
</evidence>
<gene>
    <name evidence="1" type="ORF">BpHYR1_027937</name>
</gene>
<proteinExistence type="predicted"/>
<keyword evidence="2" id="KW-1185">Reference proteome</keyword>
<dbReference type="AlphaFoldDB" id="A0A3M7PIQ1"/>
<protein>
    <submittedName>
        <fullName evidence="1">Uncharacterized protein</fullName>
    </submittedName>
</protein>
<sequence>MNPFFKNLTWLYLTKKSKPVRDVKKYVYENGRDLTIVFLLLLKINWCAFIQSEGALARYRYTNK</sequence>
<comment type="caution">
    <text evidence="1">The sequence shown here is derived from an EMBL/GenBank/DDBJ whole genome shotgun (WGS) entry which is preliminary data.</text>
</comment>
<dbReference type="EMBL" id="REGN01010679">
    <property type="protein sequence ID" value="RMZ98590.1"/>
    <property type="molecule type" value="Genomic_DNA"/>
</dbReference>